<name>A0A1Q6I802_BACUN</name>
<proteinExistence type="predicted"/>
<sequence>MMEVIKTIQELLSGKVVVLTDENLENFLQKCKLTCSDKEEDDRDYLGLPRFVTGLKSLAATLKVSLSTVSRWKAKGLLDTVTFQDGKSVFFDVYGVLELLRVSNQKGKYNQSKYNNKN</sequence>
<dbReference type="EMBL" id="MNQU01000186">
    <property type="protein sequence ID" value="OKZ34985.1"/>
    <property type="molecule type" value="Genomic_DNA"/>
</dbReference>
<dbReference type="InterPro" id="IPR024363">
    <property type="entry name" value="DUF3853"/>
</dbReference>
<accession>A0A1Q6I802</accession>
<evidence type="ECO:0000313" key="1">
    <source>
        <dbReference type="EMBL" id="OKZ34985.1"/>
    </source>
</evidence>
<dbReference type="Pfam" id="PF12964">
    <property type="entry name" value="DUF3853"/>
    <property type="match status" value="1"/>
</dbReference>
<evidence type="ECO:0008006" key="3">
    <source>
        <dbReference type="Google" id="ProtNLM"/>
    </source>
</evidence>
<gene>
    <name evidence="1" type="ORF">BHV79_07580</name>
</gene>
<evidence type="ECO:0000313" key="2">
    <source>
        <dbReference type="Proteomes" id="UP000186549"/>
    </source>
</evidence>
<dbReference type="AlphaFoldDB" id="A0A1Q6I802"/>
<reference evidence="1 2" key="1">
    <citation type="journal article" date="2016" name="Nat. Biotechnol.">
        <title>Measurement of bacterial replication rates in microbial communities.</title>
        <authorList>
            <person name="Brown C.T."/>
            <person name="Olm M.R."/>
            <person name="Thomas B.C."/>
            <person name="Banfield J.F."/>
        </authorList>
    </citation>
    <scope>NUCLEOTIDE SEQUENCE [LARGE SCALE GENOMIC DNA]</scope>
    <source>
        <strain evidence="1">45_41</strain>
    </source>
</reference>
<organism evidence="1 2">
    <name type="scientific">Bacteroides uniformis</name>
    <dbReference type="NCBI Taxonomy" id="820"/>
    <lineage>
        <taxon>Bacteria</taxon>
        <taxon>Pseudomonadati</taxon>
        <taxon>Bacteroidota</taxon>
        <taxon>Bacteroidia</taxon>
        <taxon>Bacteroidales</taxon>
        <taxon>Bacteroidaceae</taxon>
        <taxon>Bacteroides</taxon>
    </lineage>
</organism>
<dbReference type="Proteomes" id="UP000186549">
    <property type="component" value="Unassembled WGS sequence"/>
</dbReference>
<protein>
    <recommendedName>
        <fullName evidence="3">DUF3853 family protein</fullName>
    </recommendedName>
</protein>
<comment type="caution">
    <text evidence="1">The sequence shown here is derived from an EMBL/GenBank/DDBJ whole genome shotgun (WGS) entry which is preliminary data.</text>
</comment>